<organism evidence="2 3">
    <name type="scientific">Hominibacterium faecale</name>
    <dbReference type="NCBI Taxonomy" id="2839743"/>
    <lineage>
        <taxon>Bacteria</taxon>
        <taxon>Bacillati</taxon>
        <taxon>Bacillota</taxon>
        <taxon>Clostridia</taxon>
        <taxon>Peptostreptococcales</taxon>
        <taxon>Anaerovoracaceae</taxon>
        <taxon>Hominibacterium</taxon>
    </lineage>
</organism>
<dbReference type="Proteomes" id="UP001065549">
    <property type="component" value="Unassembled WGS sequence"/>
</dbReference>
<comment type="caution">
    <text evidence="2">The sequence shown here is derived from an EMBL/GenBank/DDBJ whole genome shotgun (WGS) entry which is preliminary data.</text>
</comment>
<keyword evidence="3" id="KW-1185">Reference proteome</keyword>
<proteinExistence type="predicted"/>
<keyword evidence="1" id="KW-0472">Membrane</keyword>
<keyword evidence="1" id="KW-0812">Transmembrane</keyword>
<gene>
    <name evidence="2" type="ORF">OBO34_02800</name>
</gene>
<dbReference type="EMBL" id="JAOSHN010000001">
    <property type="protein sequence ID" value="MCU7377279.1"/>
    <property type="molecule type" value="Genomic_DNA"/>
</dbReference>
<protein>
    <submittedName>
        <fullName evidence="2">Uncharacterized protein</fullName>
    </submittedName>
</protein>
<sequence length="78" mass="8877">MTPIYEQIGPWLVEYAMHIPLAIIGFIILWKAGDFSAKKPGGKVVLAIVIWICLVFPIGEAIWHFVFPQMFPLHETIL</sequence>
<keyword evidence="1" id="KW-1133">Transmembrane helix</keyword>
<evidence type="ECO:0000313" key="3">
    <source>
        <dbReference type="Proteomes" id="UP001065549"/>
    </source>
</evidence>
<reference evidence="2" key="1">
    <citation type="submission" date="2022-09" db="EMBL/GenBank/DDBJ databases">
        <title>Culturomic study of gut microbiota in children with autism spectrum disorder.</title>
        <authorList>
            <person name="Efimov B.A."/>
            <person name="Chaplin A.V."/>
            <person name="Sokolova S.R."/>
            <person name="Pikina A.P."/>
            <person name="Korzhanova M."/>
            <person name="Belova V."/>
            <person name="Korostin D."/>
        </authorList>
    </citation>
    <scope>NUCLEOTIDE SEQUENCE</scope>
    <source>
        <strain evidence="2">ASD5510</strain>
    </source>
</reference>
<name>A0A9J6QS90_9FIRM</name>
<evidence type="ECO:0000313" key="2">
    <source>
        <dbReference type="EMBL" id="MCU7377279.1"/>
    </source>
</evidence>
<feature type="transmembrane region" description="Helical" evidence="1">
    <location>
        <begin position="44"/>
        <end position="66"/>
    </location>
</feature>
<dbReference type="RefSeq" id="WP_148398195.1">
    <property type="nucleotide sequence ID" value="NZ_JAJAGH010000010.1"/>
</dbReference>
<accession>A0A9J6QS90</accession>
<dbReference type="AlphaFoldDB" id="A0A9J6QS90"/>
<feature type="transmembrane region" description="Helical" evidence="1">
    <location>
        <begin position="12"/>
        <end position="32"/>
    </location>
</feature>
<evidence type="ECO:0000256" key="1">
    <source>
        <dbReference type="SAM" id="Phobius"/>
    </source>
</evidence>